<dbReference type="PANTHER" id="PTHR19328:SF13">
    <property type="entry name" value="HIPL1 PROTEIN"/>
    <property type="match status" value="1"/>
</dbReference>
<keyword evidence="4" id="KW-1185">Reference proteome</keyword>
<organism evidence="3 4">
    <name type="scientific">Spirosoma profusum</name>
    <dbReference type="NCBI Taxonomy" id="2771354"/>
    <lineage>
        <taxon>Bacteria</taxon>
        <taxon>Pseudomonadati</taxon>
        <taxon>Bacteroidota</taxon>
        <taxon>Cytophagia</taxon>
        <taxon>Cytophagales</taxon>
        <taxon>Cytophagaceae</taxon>
        <taxon>Spirosoma</taxon>
    </lineage>
</organism>
<proteinExistence type="predicted"/>
<keyword evidence="1" id="KW-0472">Membrane</keyword>
<accession>A0A927ATU0</accession>
<dbReference type="AlphaFoldDB" id="A0A927ATU0"/>
<dbReference type="InterPro" id="IPR011042">
    <property type="entry name" value="6-blade_b-propeller_TolB-like"/>
</dbReference>
<dbReference type="Proteomes" id="UP000598820">
    <property type="component" value="Unassembled WGS sequence"/>
</dbReference>
<evidence type="ECO:0000313" key="3">
    <source>
        <dbReference type="EMBL" id="MBD2704400.1"/>
    </source>
</evidence>
<reference evidence="3" key="1">
    <citation type="submission" date="2020-09" db="EMBL/GenBank/DDBJ databases">
        <authorList>
            <person name="Kim M.K."/>
        </authorList>
    </citation>
    <scope>NUCLEOTIDE SEQUENCE</scope>
    <source>
        <strain evidence="3">BT702</strain>
    </source>
</reference>
<keyword evidence="1" id="KW-0812">Transmembrane</keyword>
<dbReference type="PANTHER" id="PTHR19328">
    <property type="entry name" value="HEDGEHOG-INTERACTING PROTEIN"/>
    <property type="match status" value="1"/>
</dbReference>
<feature type="transmembrane region" description="Helical" evidence="1">
    <location>
        <begin position="18"/>
        <end position="38"/>
    </location>
</feature>
<evidence type="ECO:0000259" key="2">
    <source>
        <dbReference type="Pfam" id="PF07995"/>
    </source>
</evidence>
<feature type="domain" description="Glucose/Sorbosone dehydrogenase" evidence="2">
    <location>
        <begin position="58"/>
        <end position="383"/>
    </location>
</feature>
<dbReference type="EMBL" id="JACWZY010000031">
    <property type="protein sequence ID" value="MBD2704400.1"/>
    <property type="molecule type" value="Genomic_DNA"/>
</dbReference>
<evidence type="ECO:0000256" key="1">
    <source>
        <dbReference type="SAM" id="Phobius"/>
    </source>
</evidence>
<protein>
    <submittedName>
        <fullName evidence="3">PQQ-dependent sugar dehydrogenase</fullName>
    </submittedName>
</protein>
<dbReference type="Pfam" id="PF07995">
    <property type="entry name" value="GSDH"/>
    <property type="match status" value="1"/>
</dbReference>
<dbReference type="InterPro" id="IPR011041">
    <property type="entry name" value="Quinoprot_gluc/sorb_DH_b-prop"/>
</dbReference>
<gene>
    <name evidence="3" type="ORF">IC229_27415</name>
</gene>
<evidence type="ECO:0000313" key="4">
    <source>
        <dbReference type="Proteomes" id="UP000598820"/>
    </source>
</evidence>
<dbReference type="InterPro" id="IPR012938">
    <property type="entry name" value="Glc/Sorbosone_DH"/>
</dbReference>
<dbReference type="SUPFAM" id="SSF50952">
    <property type="entry name" value="Soluble quinoprotein glucose dehydrogenase"/>
    <property type="match status" value="1"/>
</dbReference>
<sequence>MCNFSVSSHLFSVVIRSLLRTITIIIVLIGLTFFTPLFGQTLPPNFTIATVTTGLTDPTVSVFAPDGRIFVGQQGGQLRVVKNGTLLATPFVSLSVNSSGERGLLGIAFDPNFTTNRYVYVYYTVPTSGTVTVHNRVSRFTANGDVAVPGSESIILELNALTETNHNGGSLAFGPDGKLYVSVGDNAVRENAQNLNDNYLGKILRINSDGSVPPGNPFTTGSAFRQRIWAYGLRNPFNITFQPGTGRLFVNDVGEGAWEEINDATSGGRNFGWPSAEGNVCNVTSCAGLTFPVYTYPHGSGDGKGCSITGGAFYNPTIQRYPSSYIGDYFFSDFCNDWINVLDLSGPTAVRSPFMTNTPGGDLSVMLGPDGNIYNLNRASGKIFKIIYLGETCTTTKAGSWQDSSVWSCGHVPIVSDRAVVGHVVNVPLNQQVYANRVRYVAGGRITFNTNTKLRLGL</sequence>
<name>A0A927ATU0_9BACT</name>
<keyword evidence="1" id="KW-1133">Transmembrane helix</keyword>
<comment type="caution">
    <text evidence="3">The sequence shown here is derived from an EMBL/GenBank/DDBJ whole genome shotgun (WGS) entry which is preliminary data.</text>
</comment>
<dbReference type="Gene3D" id="2.120.10.30">
    <property type="entry name" value="TolB, C-terminal domain"/>
    <property type="match status" value="1"/>
</dbReference>